<dbReference type="AlphaFoldDB" id="A0A949Q796"/>
<feature type="region of interest" description="Disordered" evidence="5">
    <location>
        <begin position="1"/>
        <end position="36"/>
    </location>
</feature>
<evidence type="ECO:0000313" key="7">
    <source>
        <dbReference type="EMBL" id="MBV5097597.1"/>
    </source>
</evidence>
<organism evidence="7 8">
    <name type="scientific">Tenebrionicola larvae</name>
    <dbReference type="NCBI Taxonomy" id="2815733"/>
    <lineage>
        <taxon>Bacteria</taxon>
        <taxon>Pseudomonadati</taxon>
        <taxon>Pseudomonadota</taxon>
        <taxon>Gammaproteobacteria</taxon>
        <taxon>Enterobacterales</taxon>
        <taxon>Enterobacteriaceae</taxon>
        <taxon>Tenebrionibacter/Tenebrionicola group</taxon>
        <taxon>Tenebrionicola</taxon>
    </lineage>
</organism>
<proteinExistence type="predicted"/>
<accession>A0A949Q796</accession>
<gene>
    <name evidence="7" type="ORF">JZ788_18295</name>
</gene>
<keyword evidence="3" id="KW-1266">Target cell cytoplasm</keyword>
<evidence type="ECO:0000256" key="4">
    <source>
        <dbReference type="ARBA" id="ARBA00023026"/>
    </source>
</evidence>
<dbReference type="Pfam" id="PF04829">
    <property type="entry name" value="PT-VENN"/>
    <property type="match status" value="1"/>
</dbReference>
<evidence type="ECO:0000313" key="8">
    <source>
        <dbReference type="Proteomes" id="UP000746420"/>
    </source>
</evidence>
<keyword evidence="8" id="KW-1185">Reference proteome</keyword>
<protein>
    <submittedName>
        <fullName evidence="7">VENN motif pre-toxin domain-containing protein</fullName>
    </submittedName>
</protein>
<evidence type="ECO:0000256" key="3">
    <source>
        <dbReference type="ARBA" id="ARBA00022913"/>
    </source>
</evidence>
<feature type="non-terminal residue" evidence="7">
    <location>
        <position position="1"/>
    </location>
</feature>
<comment type="subcellular location">
    <subcellularLocation>
        <location evidence="1">Target cell</location>
        <location evidence="1">Target cell cytoplasm</location>
    </subcellularLocation>
</comment>
<dbReference type="EMBL" id="JAGFEW010000076">
    <property type="protein sequence ID" value="MBV5097597.1"/>
    <property type="molecule type" value="Genomic_DNA"/>
</dbReference>
<comment type="caution">
    <text evidence="7">The sequence shown here is derived from an EMBL/GenBank/DDBJ whole genome shotgun (WGS) entry which is preliminary data.</text>
</comment>
<reference evidence="7 8" key="1">
    <citation type="submission" date="2021-03" db="EMBL/GenBank/DDBJ databases">
        <title>Tenobrionicola molitorae gen. nov., sp. nov. and Tenobrionicola larvae sp. nov., isolated from larvae of the mealworm Tenobrio molitor L., a proposal to transfer Erwinia teleogrylli Liu et al. 2016 to a new genus Entomohabitans as Entomohabitans teleogrylli comb. nov.</title>
        <authorList>
            <person name="Lee S.D."/>
            <person name="Yang H.L."/>
            <person name="Kim I.S."/>
        </authorList>
    </citation>
    <scope>NUCLEOTIDE SEQUENCE [LARGE SCALE GENOMIC DNA]</scope>
    <source>
        <strain evidence="7 8">YMB-R21</strain>
    </source>
</reference>
<keyword evidence="2" id="KW-0800">Toxin</keyword>
<evidence type="ECO:0000256" key="2">
    <source>
        <dbReference type="ARBA" id="ARBA00022656"/>
    </source>
</evidence>
<name>A0A949Q796_9ENTR</name>
<evidence type="ECO:0000259" key="6">
    <source>
        <dbReference type="Pfam" id="PF04829"/>
    </source>
</evidence>
<dbReference type="RefSeq" id="WP_317982553.1">
    <property type="nucleotide sequence ID" value="NZ_JAGFEW010000076.1"/>
</dbReference>
<evidence type="ECO:0000256" key="1">
    <source>
        <dbReference type="ARBA" id="ARBA00004219"/>
    </source>
</evidence>
<dbReference type="GO" id="GO:0090729">
    <property type="term" value="F:toxin activity"/>
    <property type="evidence" value="ECO:0007669"/>
    <property type="project" value="UniProtKB-KW"/>
</dbReference>
<keyword evidence="4" id="KW-0843">Virulence</keyword>
<feature type="domain" description="VENN motif-containing" evidence="6">
    <location>
        <begin position="224"/>
        <end position="274"/>
    </location>
</feature>
<dbReference type="Proteomes" id="UP000746420">
    <property type="component" value="Unassembled WGS sequence"/>
</dbReference>
<dbReference type="InterPro" id="IPR006914">
    <property type="entry name" value="VENN_dom"/>
</dbReference>
<sequence>AAVSKGSIIIRDGEKQQQDVGALSRDAEHASQSLSPIFDKEKEQQRIKEAQLIGEIGSQVSDILRTEGQIAATKAATDKMATASDGDREKAKADWEKANPGRLATADDINGQVYQNFYNAAFAETGLGTGGTIQQAVQAATAAVQGLAGGNIGQAISGAAAPYLAEQIHKLAPNEESRAMAHAVVGAVTSWAAGNSAAAGAAGAVTGELMAQLVMAQLYPGKKVSDLTETEKQTISALGTLAAGLAGGIAGDSTAEAVAGAQAGKNSVENNLLGGNEDTQTKFVQEHGKNIASCADNPGSASCQKGLAMQDALMVALPAGLGGGLLAAATPEIAVAAQAAIQSCAGNVVLCLNNAGIQVSEAIVPGGVGAGGAVGIGKTAAEATAAKAEAAAANVAKNGQTINNSSSLNVAEQIGILRDAAKGNKGYFGLGKATANEANVLGEAWVGPGYRISKDGTSWVSADGLRVYRPPSAKPNSTYATTGVQANFEQKLTPGGRPISNGHLDITK</sequence>
<evidence type="ECO:0000256" key="5">
    <source>
        <dbReference type="SAM" id="MobiDB-lite"/>
    </source>
</evidence>